<organism evidence="6 7">
    <name type="scientific">Alkalicella caledoniensis</name>
    <dbReference type="NCBI Taxonomy" id="2731377"/>
    <lineage>
        <taxon>Bacteria</taxon>
        <taxon>Bacillati</taxon>
        <taxon>Bacillota</taxon>
        <taxon>Clostridia</taxon>
        <taxon>Eubacteriales</taxon>
        <taxon>Proteinivoracaceae</taxon>
        <taxon>Alkalicella</taxon>
    </lineage>
</organism>
<feature type="domain" description="Cyclic nucleotide-binding" evidence="4">
    <location>
        <begin position="19"/>
        <end position="139"/>
    </location>
</feature>
<evidence type="ECO:0000256" key="3">
    <source>
        <dbReference type="ARBA" id="ARBA00023163"/>
    </source>
</evidence>
<dbReference type="PROSITE" id="PS51063">
    <property type="entry name" value="HTH_CRP_2"/>
    <property type="match status" value="1"/>
</dbReference>
<dbReference type="InterPro" id="IPR014710">
    <property type="entry name" value="RmlC-like_jellyroll"/>
</dbReference>
<dbReference type="RefSeq" id="WP_213167590.1">
    <property type="nucleotide sequence ID" value="NZ_CP058559.1"/>
</dbReference>
<evidence type="ECO:0000313" key="7">
    <source>
        <dbReference type="Proteomes" id="UP000516160"/>
    </source>
</evidence>
<dbReference type="InterPro" id="IPR036388">
    <property type="entry name" value="WH-like_DNA-bd_sf"/>
</dbReference>
<dbReference type="InterPro" id="IPR050397">
    <property type="entry name" value="Env_Response_Regulators"/>
</dbReference>
<dbReference type="Proteomes" id="UP000516160">
    <property type="component" value="Chromosome"/>
</dbReference>
<dbReference type="InterPro" id="IPR012318">
    <property type="entry name" value="HTH_CRP"/>
</dbReference>
<dbReference type="InterPro" id="IPR036390">
    <property type="entry name" value="WH_DNA-bd_sf"/>
</dbReference>
<reference evidence="6 7" key="1">
    <citation type="submission" date="2020-07" db="EMBL/GenBank/DDBJ databases">
        <title>Alkalicella. sp. LB2 genome.</title>
        <authorList>
            <person name="Postec A."/>
            <person name="Quemeneur M."/>
        </authorList>
    </citation>
    <scope>NUCLEOTIDE SEQUENCE [LARGE SCALE GENOMIC DNA]</scope>
    <source>
        <strain evidence="6 7">LB2</strain>
    </source>
</reference>
<dbReference type="CDD" id="cd00092">
    <property type="entry name" value="HTH_CRP"/>
    <property type="match status" value="1"/>
</dbReference>
<dbReference type="Gene3D" id="1.10.10.10">
    <property type="entry name" value="Winged helix-like DNA-binding domain superfamily/Winged helix DNA-binding domain"/>
    <property type="match status" value="1"/>
</dbReference>
<keyword evidence="1" id="KW-0805">Transcription regulation</keyword>
<evidence type="ECO:0000259" key="5">
    <source>
        <dbReference type="PROSITE" id="PS51063"/>
    </source>
</evidence>
<protein>
    <submittedName>
        <fullName evidence="6">Crp/Fnr family transcriptional regulator</fullName>
    </submittedName>
</protein>
<dbReference type="SUPFAM" id="SSF51206">
    <property type="entry name" value="cAMP-binding domain-like"/>
    <property type="match status" value="1"/>
</dbReference>
<dbReference type="InterPro" id="IPR000595">
    <property type="entry name" value="cNMP-bd_dom"/>
</dbReference>
<dbReference type="SUPFAM" id="SSF46785">
    <property type="entry name" value="Winged helix' DNA-binding domain"/>
    <property type="match status" value="1"/>
</dbReference>
<dbReference type="EMBL" id="CP058559">
    <property type="protein sequence ID" value="QNO13926.1"/>
    <property type="molecule type" value="Genomic_DNA"/>
</dbReference>
<evidence type="ECO:0000256" key="1">
    <source>
        <dbReference type="ARBA" id="ARBA00023015"/>
    </source>
</evidence>
<evidence type="ECO:0000259" key="4">
    <source>
        <dbReference type="PROSITE" id="PS50042"/>
    </source>
</evidence>
<proteinExistence type="predicted"/>
<keyword evidence="3" id="KW-0804">Transcription</keyword>
<dbReference type="PROSITE" id="PS50042">
    <property type="entry name" value="CNMP_BINDING_3"/>
    <property type="match status" value="1"/>
</dbReference>
<dbReference type="KEGG" id="acae:HYG86_03650"/>
<dbReference type="GO" id="GO:0005829">
    <property type="term" value="C:cytosol"/>
    <property type="evidence" value="ECO:0007669"/>
    <property type="project" value="TreeGrafter"/>
</dbReference>
<dbReference type="Gene3D" id="2.60.120.10">
    <property type="entry name" value="Jelly Rolls"/>
    <property type="match status" value="1"/>
</dbReference>
<dbReference type="Pfam" id="PF00027">
    <property type="entry name" value="cNMP_binding"/>
    <property type="match status" value="1"/>
</dbReference>
<evidence type="ECO:0000256" key="2">
    <source>
        <dbReference type="ARBA" id="ARBA00023125"/>
    </source>
</evidence>
<dbReference type="SMART" id="SM00100">
    <property type="entry name" value="cNMP"/>
    <property type="match status" value="1"/>
</dbReference>
<dbReference type="GO" id="GO:0003700">
    <property type="term" value="F:DNA-binding transcription factor activity"/>
    <property type="evidence" value="ECO:0007669"/>
    <property type="project" value="TreeGrafter"/>
</dbReference>
<keyword evidence="2" id="KW-0238">DNA-binding</keyword>
<dbReference type="InterPro" id="IPR018490">
    <property type="entry name" value="cNMP-bd_dom_sf"/>
</dbReference>
<gene>
    <name evidence="6" type="ORF">HYG86_03650</name>
</gene>
<dbReference type="PRINTS" id="PR00034">
    <property type="entry name" value="HTHCRP"/>
</dbReference>
<dbReference type="PANTHER" id="PTHR24567">
    <property type="entry name" value="CRP FAMILY TRANSCRIPTIONAL REGULATORY PROTEIN"/>
    <property type="match status" value="1"/>
</dbReference>
<sequence length="233" mass="26218">MDCGCDRCRNKLCASKVPIFANLNDNELLDIIKMTGHREFLKGESIFFEGDSANTLYIINQGKIKLSKFTRDGKQQILHILSDGDFFGELNLLKGGQYNFDADAITKVKLCTITKEQLKDLILTRPEIGLKILEVVGERLAGVESLAQHLATNDVESRIAFLLYELKDRHGKKTPDGTMIELPLTREEMSNYTGVARETISRKLQKMQSDGVVKLEGTRKILVIDEDALEDLI</sequence>
<name>A0A7G9W5G4_ALKCA</name>
<evidence type="ECO:0000313" key="6">
    <source>
        <dbReference type="EMBL" id="QNO13926.1"/>
    </source>
</evidence>
<dbReference type="CDD" id="cd00038">
    <property type="entry name" value="CAP_ED"/>
    <property type="match status" value="1"/>
</dbReference>
<dbReference type="SMART" id="SM00419">
    <property type="entry name" value="HTH_CRP"/>
    <property type="match status" value="1"/>
</dbReference>
<dbReference type="PANTHER" id="PTHR24567:SF28">
    <property type="entry name" value="LISTERIOLYSIN REGULATORY PROTEIN"/>
    <property type="match status" value="1"/>
</dbReference>
<dbReference type="GO" id="GO:0003677">
    <property type="term" value="F:DNA binding"/>
    <property type="evidence" value="ECO:0007669"/>
    <property type="project" value="UniProtKB-KW"/>
</dbReference>
<dbReference type="Pfam" id="PF13545">
    <property type="entry name" value="HTH_Crp_2"/>
    <property type="match status" value="1"/>
</dbReference>
<dbReference type="AlphaFoldDB" id="A0A7G9W5G4"/>
<keyword evidence="7" id="KW-1185">Reference proteome</keyword>
<feature type="domain" description="HTH crp-type" evidence="5">
    <location>
        <begin position="153"/>
        <end position="227"/>
    </location>
</feature>
<accession>A0A7G9W5G4</accession>